<keyword evidence="2" id="KW-1133">Transmembrane helix</keyword>
<name>F2R596_STRVP</name>
<reference evidence="3 4" key="1">
    <citation type="journal article" date="2011" name="BMC Genomics">
        <title>Genome-wide analysis of the role of GlnR in Streptomyces venezuelae provides new insights into global nitrogen regulation in actinomycetes.</title>
        <authorList>
            <person name="Pullan S.T."/>
            <person name="Bibb M.J."/>
            <person name="Merrick M."/>
        </authorList>
    </citation>
    <scope>NUCLEOTIDE SEQUENCE [LARGE SCALE GENOMIC DNA]</scope>
    <source>
        <strain evidence="3">ATCC 10712</strain>
    </source>
</reference>
<keyword evidence="4" id="KW-1185">Reference proteome</keyword>
<dbReference type="Proteomes" id="UP000006854">
    <property type="component" value="Chromosome"/>
</dbReference>
<keyword evidence="2" id="KW-0812">Transmembrane</keyword>
<dbReference type="eggNOG" id="ENOG5032F35">
    <property type="taxonomic scope" value="Bacteria"/>
</dbReference>
<accession>F2R596</accession>
<keyword evidence="2" id="KW-0472">Membrane</keyword>
<organism evidence="3 4">
    <name type="scientific">Streptomyces venezuelae (strain ATCC 10712 / CBS 650.69 / DSM 40230 / JCM 4526 / NBRC 13096 / PD 04745)</name>
    <dbReference type="NCBI Taxonomy" id="953739"/>
    <lineage>
        <taxon>Bacteria</taxon>
        <taxon>Bacillati</taxon>
        <taxon>Actinomycetota</taxon>
        <taxon>Actinomycetes</taxon>
        <taxon>Kitasatosporales</taxon>
        <taxon>Streptomycetaceae</taxon>
        <taxon>Streptomyces</taxon>
    </lineage>
</organism>
<protein>
    <recommendedName>
        <fullName evidence="5">Membrane-associated oxidoreductase</fullName>
    </recommendedName>
</protein>
<dbReference type="KEGG" id="sve:SVEN_5214"/>
<evidence type="ECO:0008006" key="5">
    <source>
        <dbReference type="Google" id="ProtNLM"/>
    </source>
</evidence>
<feature type="region of interest" description="Disordered" evidence="1">
    <location>
        <begin position="267"/>
        <end position="292"/>
    </location>
</feature>
<dbReference type="EMBL" id="FR845719">
    <property type="protein sequence ID" value="CCA58500.1"/>
    <property type="molecule type" value="Genomic_DNA"/>
</dbReference>
<feature type="compositionally biased region" description="Low complexity" evidence="1">
    <location>
        <begin position="267"/>
        <end position="278"/>
    </location>
</feature>
<dbReference type="STRING" id="953739.SVEN_5214"/>
<feature type="transmembrane region" description="Helical" evidence="2">
    <location>
        <begin position="495"/>
        <end position="518"/>
    </location>
</feature>
<dbReference type="AlphaFoldDB" id="F2R596"/>
<evidence type="ECO:0000313" key="4">
    <source>
        <dbReference type="Proteomes" id="UP000006854"/>
    </source>
</evidence>
<dbReference type="PATRIC" id="fig|953739.5.peg.351"/>
<feature type="compositionally biased region" description="Pro residues" evidence="1">
    <location>
        <begin position="279"/>
        <end position="292"/>
    </location>
</feature>
<sequence>MDGADGVRTGPGGNRVINNLRALADAVGMGPTAGDGRDLLVRQRDVEGPLHLDRVSADRLELVHVDAAGIVAVRSCVIEELVLDHCSADAILVTNSRIGRLTVRNAPVNCEISITESTASVIDVHSCGPLKVTNVRVGESMQIAAVRGGVRLKGLRTAALAMRSQATSGRRGRPDVHLEHVRVTESLVFDDLWLASLTLRDIDATSVELRRVRLDSPLTGIGVHCSDFLRINGMVVPGEAGCLEESEVQGVIEVKGVRRIVAAVPRQRPTGAAARTAPGPTPPAGSTPPPEPLELTLRSSTVRRVRVTAEDDAPLVVGLDNSVVTEALSMPSGPARFRLAGDSTVQEVDLGSAVFRRSSQVNGFLERVFTRVTANSLEAVRTTLARQRRTAEADELYYRIRQREAAQTPWLRRWVGHGLLGGVFGWGVRARNPARALVCGILATAVALRLSGAPPGLGSQRLTDLSAAGKSLVFACALWLNVGVGAPSEAKTYDWTAMAVCFTIGGIIFTTLTVGIVIRKLVR</sequence>
<evidence type="ECO:0000256" key="2">
    <source>
        <dbReference type="SAM" id="Phobius"/>
    </source>
</evidence>
<proteinExistence type="predicted"/>
<evidence type="ECO:0000256" key="1">
    <source>
        <dbReference type="SAM" id="MobiDB-lite"/>
    </source>
</evidence>
<gene>
    <name evidence="3" type="ordered locus">SVEN_5214</name>
</gene>
<dbReference type="HOGENOM" id="CLU_563724_0_0_11"/>
<evidence type="ECO:0000313" key="3">
    <source>
        <dbReference type="EMBL" id="CCA58500.1"/>
    </source>
</evidence>